<reference evidence="2 3" key="1">
    <citation type="submission" date="2021-03" db="EMBL/GenBank/DDBJ databases">
        <title>Sequencing the genomes of 1000 actinobacteria strains.</title>
        <authorList>
            <person name="Klenk H.-P."/>
        </authorList>
    </citation>
    <scope>NUCLEOTIDE SEQUENCE [LARGE SCALE GENOMIC DNA]</scope>
    <source>
        <strain evidence="2 3">DSM 46670</strain>
    </source>
</reference>
<protein>
    <submittedName>
        <fullName evidence="2">Uncharacterized protein</fullName>
    </submittedName>
</protein>
<feature type="transmembrane region" description="Helical" evidence="1">
    <location>
        <begin position="7"/>
        <end position="25"/>
    </location>
</feature>
<evidence type="ECO:0000313" key="2">
    <source>
        <dbReference type="EMBL" id="MBP2322628.1"/>
    </source>
</evidence>
<dbReference type="EMBL" id="JAGINW010000001">
    <property type="protein sequence ID" value="MBP2322628.1"/>
    <property type="molecule type" value="Genomic_DNA"/>
</dbReference>
<keyword evidence="1" id="KW-0812">Transmembrane</keyword>
<accession>A0ABS4TFH7</accession>
<name>A0ABS4TFH7_9PSEU</name>
<organism evidence="2 3">
    <name type="scientific">Kibdelosporangium banguiense</name>
    <dbReference type="NCBI Taxonomy" id="1365924"/>
    <lineage>
        <taxon>Bacteria</taxon>
        <taxon>Bacillati</taxon>
        <taxon>Actinomycetota</taxon>
        <taxon>Actinomycetes</taxon>
        <taxon>Pseudonocardiales</taxon>
        <taxon>Pseudonocardiaceae</taxon>
        <taxon>Kibdelosporangium</taxon>
    </lineage>
</organism>
<feature type="transmembrane region" description="Helical" evidence="1">
    <location>
        <begin position="31"/>
        <end position="47"/>
    </location>
</feature>
<sequence length="52" mass="6016">MKRLRAGLVTAVLVAVTIQILWWTVEPLLPYLLLGLVLVVIFGTIYYRSTRW</sequence>
<evidence type="ECO:0000313" key="3">
    <source>
        <dbReference type="Proteomes" id="UP001519332"/>
    </source>
</evidence>
<proteinExistence type="predicted"/>
<gene>
    <name evidence="2" type="ORF">JOF56_003013</name>
</gene>
<dbReference type="RefSeq" id="WP_209638194.1">
    <property type="nucleotide sequence ID" value="NZ_JAGINW010000001.1"/>
</dbReference>
<comment type="caution">
    <text evidence="2">The sequence shown here is derived from an EMBL/GenBank/DDBJ whole genome shotgun (WGS) entry which is preliminary data.</text>
</comment>
<keyword evidence="1" id="KW-0472">Membrane</keyword>
<keyword evidence="1" id="KW-1133">Transmembrane helix</keyword>
<keyword evidence="3" id="KW-1185">Reference proteome</keyword>
<evidence type="ECO:0000256" key="1">
    <source>
        <dbReference type="SAM" id="Phobius"/>
    </source>
</evidence>
<dbReference type="Proteomes" id="UP001519332">
    <property type="component" value="Unassembled WGS sequence"/>
</dbReference>